<reference evidence="2 3" key="1">
    <citation type="submission" date="2022-11" db="UniProtKB">
        <authorList>
            <consortium name="WormBaseParasite"/>
        </authorList>
    </citation>
    <scope>IDENTIFICATION</scope>
</reference>
<organism evidence="1 3">
    <name type="scientific">Romanomermis culicivorax</name>
    <name type="common">Nematode worm</name>
    <dbReference type="NCBI Taxonomy" id="13658"/>
    <lineage>
        <taxon>Eukaryota</taxon>
        <taxon>Metazoa</taxon>
        <taxon>Ecdysozoa</taxon>
        <taxon>Nematoda</taxon>
        <taxon>Enoplea</taxon>
        <taxon>Dorylaimia</taxon>
        <taxon>Mermithida</taxon>
        <taxon>Mermithoidea</taxon>
        <taxon>Mermithidae</taxon>
        <taxon>Romanomermis</taxon>
    </lineage>
</organism>
<dbReference type="AlphaFoldDB" id="A0A915KP34"/>
<evidence type="ECO:0000313" key="3">
    <source>
        <dbReference type="WBParaSite" id="nRc.2.0.1.t40546-RA"/>
    </source>
</evidence>
<evidence type="ECO:0000313" key="2">
    <source>
        <dbReference type="WBParaSite" id="nRc.2.0.1.t08083-RA"/>
    </source>
</evidence>
<dbReference type="Proteomes" id="UP000887565">
    <property type="component" value="Unplaced"/>
</dbReference>
<evidence type="ECO:0000313" key="1">
    <source>
        <dbReference type="Proteomes" id="UP000887565"/>
    </source>
</evidence>
<keyword evidence="1" id="KW-1185">Reference proteome</keyword>
<proteinExistence type="predicted"/>
<protein>
    <submittedName>
        <fullName evidence="2 3">Uncharacterized protein</fullName>
    </submittedName>
</protein>
<name>A0A915KP34_ROMCU</name>
<accession>A0A915KP34</accession>
<dbReference type="WBParaSite" id="nRc.2.0.1.t08083-RA">
    <property type="protein sequence ID" value="nRc.2.0.1.t08083-RA"/>
    <property type="gene ID" value="nRc.2.0.1.g08083"/>
</dbReference>
<sequence>VGLDSNDTEVENEGEEY</sequence>
<dbReference type="WBParaSite" id="nRc.2.0.1.t40546-RA">
    <property type="protein sequence ID" value="nRc.2.0.1.t40546-RA"/>
    <property type="gene ID" value="nRc.2.0.1.g40546"/>
</dbReference>